<gene>
    <name evidence="2" type="ORF">J2N86_09050</name>
</gene>
<name>A0ABY4Y5F6_9GAMM</name>
<proteinExistence type="predicted"/>
<dbReference type="Proteomes" id="UP001057474">
    <property type="component" value="Chromosome"/>
</dbReference>
<dbReference type="RefSeq" id="WP_252579068.1">
    <property type="nucleotide sequence ID" value="NZ_CP071527.1"/>
</dbReference>
<evidence type="ECO:0000313" key="3">
    <source>
        <dbReference type="Proteomes" id="UP001057474"/>
    </source>
</evidence>
<reference evidence="2" key="1">
    <citation type="submission" date="2021-03" db="EMBL/GenBank/DDBJ databases">
        <title>Legionella lytica PCM 2298.</title>
        <authorList>
            <person name="Koper P."/>
        </authorList>
    </citation>
    <scope>NUCLEOTIDE SEQUENCE</scope>
    <source>
        <strain evidence="2">PCM 2298</strain>
    </source>
</reference>
<accession>A0ABY4Y5F6</accession>
<keyword evidence="1" id="KW-0732">Signal</keyword>
<organism evidence="2 3">
    <name type="scientific">Legionella lytica</name>
    <dbReference type="NCBI Taxonomy" id="96232"/>
    <lineage>
        <taxon>Bacteria</taxon>
        <taxon>Pseudomonadati</taxon>
        <taxon>Pseudomonadota</taxon>
        <taxon>Gammaproteobacteria</taxon>
        <taxon>Legionellales</taxon>
        <taxon>Legionellaceae</taxon>
        <taxon>Legionella</taxon>
    </lineage>
</organism>
<keyword evidence="3" id="KW-1185">Reference proteome</keyword>
<evidence type="ECO:0000313" key="2">
    <source>
        <dbReference type="EMBL" id="USQ12852.1"/>
    </source>
</evidence>
<evidence type="ECO:0000256" key="1">
    <source>
        <dbReference type="SAM" id="SignalP"/>
    </source>
</evidence>
<feature type="chain" id="PRO_5047351021" evidence="1">
    <location>
        <begin position="29"/>
        <end position="588"/>
    </location>
</feature>
<protein>
    <submittedName>
        <fullName evidence="2">DUF1566 domain-containing protein</fullName>
    </submittedName>
</protein>
<dbReference type="EMBL" id="CP071527">
    <property type="protein sequence ID" value="USQ12852.1"/>
    <property type="molecule type" value="Genomic_DNA"/>
</dbReference>
<sequence>MHRYNNKIFLKRILAFWCSVFLMTTVFAGTPLWTFEPLTATTVSVPSNGTALVQYRVTNQSSKPHTLIMQPIRGITQITTGLGICGNPFVLSGKGSCILSLQISGSQLSSPVIDGPVVCQQGNHNQCYRPSAANILRIARGPAAGATITVSPSSLNFVAGNNGVVTVANSIGSTEPANNVAATIPGGSGISVQSTTCGAVLAIGASCTITFTAPAVEGPTNIGISGNNTNTATVAVTVTPIPMATISVNPTTLLFAENSTGDVTVTNDAGSPVAGENVAATIPGGSGISVQSTTCGAVLAIGASCTITFASSTQEGPTTIPIVGDNTNTANVDVTVTSQPQISITSPVQQDRVVTVSSITPLSLEITNDAVSVVNANAITVSNKAACPNLSVDDSNCASVTPGASCTLKLTSNSPYAPCMITVSGSNTANSPATLIAFSHMGGLVFQESGGSGKVVIDVAQGFNSQWTSTFSNIAGATSLDDGVSNTNAIVLDGACTGSPTNCAAQRCRGISTDWYLPARNELATVHSALCSNSTIPCNFGGFSSAFYWSSSQDGFGVARGVLFPSGFDLVDSKDIVQPVRCVRAFPP</sequence>
<feature type="signal peptide" evidence="1">
    <location>
        <begin position="1"/>
        <end position="28"/>
    </location>
</feature>